<protein>
    <submittedName>
        <fullName evidence="1">Uncharacterized protein</fullName>
    </submittedName>
</protein>
<evidence type="ECO:0000313" key="1">
    <source>
        <dbReference type="EMBL" id="MCV7225270.1"/>
    </source>
</evidence>
<dbReference type="RefSeq" id="WP_264066035.1">
    <property type="nucleotide sequence ID" value="NZ_JACKTY010000013.1"/>
</dbReference>
<organism evidence="1 2">
    <name type="scientific">Mycolicibacterium komossense</name>
    <dbReference type="NCBI Taxonomy" id="1779"/>
    <lineage>
        <taxon>Bacteria</taxon>
        <taxon>Bacillati</taxon>
        <taxon>Actinomycetota</taxon>
        <taxon>Actinomycetes</taxon>
        <taxon>Mycobacteriales</taxon>
        <taxon>Mycobacteriaceae</taxon>
        <taxon>Mycolicibacterium</taxon>
    </lineage>
</organism>
<comment type="caution">
    <text evidence="1">The sequence shown here is derived from an EMBL/GenBank/DDBJ whole genome shotgun (WGS) entry which is preliminary data.</text>
</comment>
<proteinExistence type="predicted"/>
<dbReference type="Proteomes" id="UP001526201">
    <property type="component" value="Unassembled WGS sequence"/>
</dbReference>
<gene>
    <name evidence="1" type="ORF">H7J73_04375</name>
</gene>
<reference evidence="1 2" key="1">
    <citation type="journal article" date="2022" name="BMC Genomics">
        <title>Comparative genome analysis of mycobacteria focusing on tRNA and non-coding RNA.</title>
        <authorList>
            <person name="Behra P.R.K."/>
            <person name="Pettersson B.M.F."/>
            <person name="Ramesh M."/>
            <person name="Das S."/>
            <person name="Dasgupta S."/>
            <person name="Kirsebom L.A."/>
        </authorList>
    </citation>
    <scope>NUCLEOTIDE SEQUENCE [LARGE SCALE GENOMIC DNA]</scope>
    <source>
        <strain evidence="1 2">DSM 44078</strain>
    </source>
</reference>
<evidence type="ECO:0000313" key="2">
    <source>
        <dbReference type="Proteomes" id="UP001526201"/>
    </source>
</evidence>
<accession>A0ABT3C767</accession>
<sequence>MSTAGGELGQLGGHGIAEVLVGIDVNRATAVGAVALCLARCASNSREYSSKVNLFCWKAYSMSSEVPRS</sequence>
<name>A0ABT3C767_9MYCO</name>
<keyword evidence="2" id="KW-1185">Reference proteome</keyword>
<dbReference type="EMBL" id="JACKTY010000013">
    <property type="protein sequence ID" value="MCV7225270.1"/>
    <property type="molecule type" value="Genomic_DNA"/>
</dbReference>